<comment type="caution">
    <text evidence="1">The sequence shown here is derived from an EMBL/GenBank/DDBJ whole genome shotgun (WGS) entry which is preliminary data.</text>
</comment>
<evidence type="ECO:0000313" key="1">
    <source>
        <dbReference type="EMBL" id="OHA58120.1"/>
    </source>
</evidence>
<organism evidence="1 2">
    <name type="scientific">Candidatus Vogelbacteria bacterium RIFOXYD1_FULL_44_32</name>
    <dbReference type="NCBI Taxonomy" id="1802438"/>
    <lineage>
        <taxon>Bacteria</taxon>
        <taxon>Candidatus Vogeliibacteriota</taxon>
    </lineage>
</organism>
<reference evidence="1 2" key="1">
    <citation type="journal article" date="2016" name="Nat. Commun.">
        <title>Thousands of microbial genomes shed light on interconnected biogeochemical processes in an aquifer system.</title>
        <authorList>
            <person name="Anantharaman K."/>
            <person name="Brown C.T."/>
            <person name="Hug L.A."/>
            <person name="Sharon I."/>
            <person name="Castelle C.J."/>
            <person name="Probst A.J."/>
            <person name="Thomas B.C."/>
            <person name="Singh A."/>
            <person name="Wilkins M.J."/>
            <person name="Karaoz U."/>
            <person name="Brodie E.L."/>
            <person name="Williams K.H."/>
            <person name="Hubbard S.S."/>
            <person name="Banfield J.F."/>
        </authorList>
    </citation>
    <scope>NUCLEOTIDE SEQUENCE [LARGE SCALE GENOMIC DNA]</scope>
</reference>
<proteinExistence type="predicted"/>
<protein>
    <submittedName>
        <fullName evidence="1">Uncharacterized protein</fullName>
    </submittedName>
</protein>
<dbReference type="EMBL" id="MHTJ01000005">
    <property type="protein sequence ID" value="OHA58120.1"/>
    <property type="molecule type" value="Genomic_DNA"/>
</dbReference>
<evidence type="ECO:0000313" key="2">
    <source>
        <dbReference type="Proteomes" id="UP000177043"/>
    </source>
</evidence>
<dbReference type="AlphaFoldDB" id="A0A1G2QC29"/>
<sequence length="486" mass="53136">MDFSSISYPESKKDGDSERPLAISERVPVLLPRNLDDIGRYPVVVQAKPGLLVPIAGLVLALFILSAEERLADRLVVADWHLPQTNLSDFLVERQIGLSKLKILAEVYNLDLAQISASTKEFTTTTINGIKDNLVNSKSGLEKIALEIKNNWQNFNPAGDLSAKWAQLTSKIDYYYDQANQIKNGVTFVLDEVEIQTAAVGVGSLLDKNNVNFVTQTMATIRDTRLAFKTIEAKINEKISVSSMFLAETLATTYNLSETGVINIKLASAKTLVGLQIAKTGLASLATLADTNTGEVAKLITVADRQLMASAEYSAFGLQAAAISTRDALKAVWYGVPTAIINRLIEIKISAVDTLVITLDNWRHFLFGAWNSEIETEVNLSPAELREQIRQDVINELEGQMKETFNQLRAGNPAVIKQPSAGENGVVIVPANANNSSADVKSRLQNMFSDPVSVSFDADGQSGVVTPEFRSRTGENYIFLLTPIKK</sequence>
<accession>A0A1G2QC29</accession>
<name>A0A1G2QC29_9BACT</name>
<dbReference type="Proteomes" id="UP000177043">
    <property type="component" value="Unassembled WGS sequence"/>
</dbReference>
<dbReference type="STRING" id="1802438.A2571_03725"/>
<gene>
    <name evidence="1" type="ORF">A2571_03725</name>
</gene>